<sequence>MFREIYEFFSIFGDALKFFAKLALFVVLLCLPFGLIHYFANLLEINVNLMIAIVCGIVILLCGYWIYRIWKNPNLTRSQKWALMNGREISYEEKVKSTNDIYKELFDEAKRKSKSV</sequence>
<dbReference type="EMBL" id="ACQL01000190">
    <property type="protein sequence ID" value="EER45907.1"/>
    <property type="molecule type" value="Genomic_DNA"/>
</dbReference>
<dbReference type="AlphaFoldDB" id="C5S5C1"/>
<accession>C5S5C1</accession>
<dbReference type="OrthoDB" id="9891325at2"/>
<reference evidence="2 3" key="1">
    <citation type="journal article" date="2010" name="Vet. Microbiol.">
        <title>Production of haemolysins by strains of the Actinobacillus minor/porcitonsillarum complex.</title>
        <authorList>
            <person name="Arya G."/>
            <person name="Niven D.F."/>
        </authorList>
    </citation>
    <scope>NUCLEOTIDE SEQUENCE [LARGE SCALE GENOMIC DNA]</scope>
    <source>
        <strain evidence="2 3">NM305</strain>
    </source>
</reference>
<evidence type="ECO:0000256" key="1">
    <source>
        <dbReference type="SAM" id="Phobius"/>
    </source>
</evidence>
<feature type="transmembrane region" description="Helical" evidence="1">
    <location>
        <begin position="45"/>
        <end position="67"/>
    </location>
</feature>
<evidence type="ECO:0000313" key="3">
    <source>
        <dbReference type="Proteomes" id="UP000005532"/>
    </source>
</evidence>
<organism evidence="2 3">
    <name type="scientific">Actinobacillus minor NM305</name>
    <dbReference type="NCBI Taxonomy" id="637911"/>
    <lineage>
        <taxon>Bacteria</taxon>
        <taxon>Pseudomonadati</taxon>
        <taxon>Pseudomonadota</taxon>
        <taxon>Gammaproteobacteria</taxon>
        <taxon>Pasteurellales</taxon>
        <taxon>Pasteurellaceae</taxon>
        <taxon>Actinobacillus</taxon>
    </lineage>
</organism>
<keyword evidence="1" id="KW-0812">Transmembrane</keyword>
<keyword evidence="1" id="KW-1133">Transmembrane helix</keyword>
<name>C5S5C1_9PAST</name>
<dbReference type="RefSeq" id="WP_005826432.1">
    <property type="nucleotide sequence ID" value="NZ_ACQL01000190.1"/>
</dbReference>
<evidence type="ECO:0000313" key="2">
    <source>
        <dbReference type="EMBL" id="EER45907.1"/>
    </source>
</evidence>
<keyword evidence="1" id="KW-0472">Membrane</keyword>
<protein>
    <submittedName>
        <fullName evidence="2">Uncharacterized protein</fullName>
    </submittedName>
</protein>
<dbReference type="Proteomes" id="UP000005532">
    <property type="component" value="Unassembled WGS sequence"/>
</dbReference>
<comment type="caution">
    <text evidence="2">The sequence shown here is derived from an EMBL/GenBank/DDBJ whole genome shotgun (WGS) entry which is preliminary data.</text>
</comment>
<proteinExistence type="predicted"/>
<gene>
    <name evidence="2" type="ORF">AM305_04057</name>
</gene>
<feature type="transmembrane region" description="Helical" evidence="1">
    <location>
        <begin position="18"/>
        <end position="39"/>
    </location>
</feature>